<name>A0A078AWN5_STYLE</name>
<proteinExistence type="predicted"/>
<feature type="region of interest" description="Disordered" evidence="1">
    <location>
        <begin position="203"/>
        <end position="230"/>
    </location>
</feature>
<dbReference type="InParanoid" id="A0A078AWN5"/>
<reference evidence="2 3" key="1">
    <citation type="submission" date="2014-06" db="EMBL/GenBank/DDBJ databases">
        <authorList>
            <person name="Swart Estienne"/>
        </authorList>
    </citation>
    <scope>NUCLEOTIDE SEQUENCE [LARGE SCALE GENOMIC DNA]</scope>
    <source>
        <strain evidence="2 3">130c</strain>
    </source>
</reference>
<gene>
    <name evidence="2" type="primary">Contig6987.g7475</name>
    <name evidence="2" type="ORF">STYLEM_14752</name>
</gene>
<feature type="compositionally biased region" description="Polar residues" evidence="1">
    <location>
        <begin position="213"/>
        <end position="225"/>
    </location>
</feature>
<sequence length="414" mass="46829">MKKQRIQGLKLDIQKAQHTLDEDLKVKDAGSNKKMHDCNSSQKSSQKNDIFQGSNQSVHDNSALQQRPTMIIEQLSQMDNSDGYDENMVKDNLTVNISQKDMPRNLAYNRNFKMRQISNNLAGTSKKQSAFTVNDENGIPEVQTFNFTSDILKQYEYEQPEIKVIQDLLLLSQDTQCGKKVSTIMNQSSFLDLKEGSQIRILDSSPKKKVGSGHSTPYSQRSSPSKKLGSASRLQFFRPLSGMDVSNPNPQNLSPIKQQSNNTVKQPRLFTKTFNQSEVIQLQRGISYLMILAQLLHKFERAQEILYIYRDGSITSDNQIQNMVKIQKLSKIKLTYPQFEPLEELERTLQIGLNSLHVSLTPISNRNNKSGGKENGGSAAFTFQDKRLFQSSATINNQNLNSNINNQIMNSPGL</sequence>
<evidence type="ECO:0000313" key="2">
    <source>
        <dbReference type="EMBL" id="CDW85667.1"/>
    </source>
</evidence>
<dbReference type="AlphaFoldDB" id="A0A078AWN5"/>
<dbReference type="Proteomes" id="UP000039865">
    <property type="component" value="Unassembled WGS sequence"/>
</dbReference>
<feature type="region of interest" description="Disordered" evidence="1">
    <location>
        <begin position="24"/>
        <end position="64"/>
    </location>
</feature>
<evidence type="ECO:0000256" key="1">
    <source>
        <dbReference type="SAM" id="MobiDB-lite"/>
    </source>
</evidence>
<feature type="compositionally biased region" description="Basic and acidic residues" evidence="1">
    <location>
        <begin position="24"/>
        <end position="37"/>
    </location>
</feature>
<dbReference type="EMBL" id="CCKQ01013945">
    <property type="protein sequence ID" value="CDW85667.1"/>
    <property type="molecule type" value="Genomic_DNA"/>
</dbReference>
<evidence type="ECO:0000313" key="3">
    <source>
        <dbReference type="Proteomes" id="UP000039865"/>
    </source>
</evidence>
<protein>
    <submittedName>
        <fullName evidence="2">Uncharacterized protein</fullName>
    </submittedName>
</protein>
<organism evidence="2 3">
    <name type="scientific">Stylonychia lemnae</name>
    <name type="common">Ciliate</name>
    <dbReference type="NCBI Taxonomy" id="5949"/>
    <lineage>
        <taxon>Eukaryota</taxon>
        <taxon>Sar</taxon>
        <taxon>Alveolata</taxon>
        <taxon>Ciliophora</taxon>
        <taxon>Intramacronucleata</taxon>
        <taxon>Spirotrichea</taxon>
        <taxon>Stichotrichia</taxon>
        <taxon>Sporadotrichida</taxon>
        <taxon>Oxytrichidae</taxon>
        <taxon>Stylonychinae</taxon>
        <taxon>Stylonychia</taxon>
    </lineage>
</organism>
<keyword evidence="3" id="KW-1185">Reference proteome</keyword>
<feature type="compositionally biased region" description="Polar residues" evidence="1">
    <location>
        <begin position="38"/>
        <end position="64"/>
    </location>
</feature>
<accession>A0A078AWN5</accession>